<dbReference type="SUPFAM" id="SSF48403">
    <property type="entry name" value="Ankyrin repeat"/>
    <property type="match status" value="1"/>
</dbReference>
<feature type="short sequence motif" description="GXGXXG" evidence="8">
    <location>
        <begin position="199"/>
        <end position="204"/>
    </location>
</feature>
<dbReference type="InterPro" id="IPR047148">
    <property type="entry name" value="PLPL9"/>
</dbReference>
<evidence type="ECO:0000256" key="3">
    <source>
        <dbReference type="ARBA" id="ARBA00022801"/>
    </source>
</evidence>
<proteinExistence type="predicted"/>
<keyword evidence="3 8" id="KW-0378">Hydrolase</keyword>
<dbReference type="InterPro" id="IPR002641">
    <property type="entry name" value="PNPLA_dom"/>
</dbReference>
<evidence type="ECO:0000256" key="1">
    <source>
        <dbReference type="ARBA" id="ARBA00013278"/>
    </source>
</evidence>
<dbReference type="EC" id="3.1.1.4" evidence="1"/>
<keyword evidence="11" id="KW-1185">Reference proteome</keyword>
<dbReference type="PROSITE" id="PS50088">
    <property type="entry name" value="ANK_REPEAT"/>
    <property type="match status" value="2"/>
</dbReference>
<evidence type="ECO:0000259" key="9">
    <source>
        <dbReference type="PROSITE" id="PS51635"/>
    </source>
</evidence>
<dbReference type="GO" id="GO:0047499">
    <property type="term" value="F:calcium-independent phospholipase A2 activity"/>
    <property type="evidence" value="ECO:0007669"/>
    <property type="project" value="InterPro"/>
</dbReference>
<feature type="domain" description="PNPLA" evidence="9">
    <location>
        <begin position="195"/>
        <end position="379"/>
    </location>
</feature>
<dbReference type="Pfam" id="PF01734">
    <property type="entry name" value="Patatin"/>
    <property type="match status" value="1"/>
</dbReference>
<dbReference type="PROSITE" id="PS50297">
    <property type="entry name" value="ANK_REP_REGION"/>
    <property type="match status" value="2"/>
</dbReference>
<sequence>YLQDIKHGGTPLHWSKSRKVIEALIDSGCYVDSKNFLGQTALHLHVRHERLDCVLALIAFNANINLKDEAGNTALHMAVEIGNVTLVRALLVFEADTSLVNNEGDSPWTLAMKKVEGSSVLAFTRDREGVLYSLYAIGASGCSTPTDRNGRELDFKKIKSAMAAKHRRVRCLFDEMLAQKAKYRKGVPKKGGRMLSLDGGGIKGVVETRMLLSMEKLFGVPILHCFDWIIGTSTGGILALALMSGKSVLECQIIYLRLKERVFIDSKPYNNKPLDDLLKQEFGVGTKMYDLKGPKVVITATMADRTPPDTQLFRNYPAPQEMLGVSDYCHPDICNTTVPSEQLIWRAAKASGAAPSFFRPEGVFVDGGILANNPSLHLLTEIAEYNMAKKALGHDEEIFESAVLVSLGTGIPPVKKTKVVDIFRPDSAQDTIKLMMNWDGMGKLMLDSVLDADGKVVDHCRAWCLGQGTSYHRYNPQLLQDLELDEKDDKTLVDLMWMTMTFMHAKREDILALRPLLLPDDEPNDSDTVETKG</sequence>
<keyword evidence="2" id="KW-0677">Repeat</keyword>
<dbReference type="GO" id="GO:0016042">
    <property type="term" value="P:lipid catabolic process"/>
    <property type="evidence" value="ECO:0007669"/>
    <property type="project" value="UniProtKB-UniRule"/>
</dbReference>
<comment type="catalytic activity">
    <reaction evidence="6">
        <text>a 1,2-diacyl-sn-glycero-3-phosphocholine + H2O = a 1-acyl-sn-glycero-3-phosphocholine + a fatty acid + H(+)</text>
        <dbReference type="Rhea" id="RHEA:15801"/>
        <dbReference type="ChEBI" id="CHEBI:15377"/>
        <dbReference type="ChEBI" id="CHEBI:15378"/>
        <dbReference type="ChEBI" id="CHEBI:28868"/>
        <dbReference type="ChEBI" id="CHEBI:57643"/>
        <dbReference type="ChEBI" id="CHEBI:58168"/>
        <dbReference type="EC" id="3.1.1.4"/>
    </reaction>
    <physiologicalReaction direction="left-to-right" evidence="6">
        <dbReference type="Rhea" id="RHEA:15802"/>
    </physiologicalReaction>
</comment>
<evidence type="ECO:0000313" key="11">
    <source>
        <dbReference type="Proteomes" id="UP000318571"/>
    </source>
</evidence>
<dbReference type="Gene3D" id="3.40.1090.10">
    <property type="entry name" value="Cytosolic phospholipase A2 catalytic domain"/>
    <property type="match status" value="1"/>
</dbReference>
<dbReference type="PROSITE" id="PS51635">
    <property type="entry name" value="PNPLA"/>
    <property type="match status" value="1"/>
</dbReference>
<dbReference type="Pfam" id="PF13637">
    <property type="entry name" value="Ank_4"/>
    <property type="match status" value="1"/>
</dbReference>
<dbReference type="InterPro" id="IPR016035">
    <property type="entry name" value="Acyl_Trfase/lysoPLipase"/>
</dbReference>
<keyword evidence="4 7" id="KW-0040">ANK repeat</keyword>
<dbReference type="Gene3D" id="1.25.40.20">
    <property type="entry name" value="Ankyrin repeat-containing domain"/>
    <property type="match status" value="1"/>
</dbReference>
<feature type="active site" description="Proton acceptor" evidence="8">
    <location>
        <position position="366"/>
    </location>
</feature>
<reference evidence="10 11" key="1">
    <citation type="journal article" date="2018" name="Nat. Ecol. Evol.">
        <title>Genomic signatures of mitonuclear coevolution across populations of Tigriopus californicus.</title>
        <authorList>
            <person name="Barreto F.S."/>
            <person name="Watson E.T."/>
            <person name="Lima T.G."/>
            <person name="Willett C.S."/>
            <person name="Edmands S."/>
            <person name="Li W."/>
            <person name="Burton R.S."/>
        </authorList>
    </citation>
    <scope>NUCLEOTIDE SEQUENCE [LARGE SCALE GENOMIC DNA]</scope>
    <source>
        <strain evidence="10 11">San Diego</strain>
    </source>
</reference>
<gene>
    <name evidence="10" type="ORF">TCAL_11651</name>
</gene>
<feature type="repeat" description="ANK" evidence="7">
    <location>
        <begin position="37"/>
        <end position="69"/>
    </location>
</feature>
<feature type="non-terminal residue" evidence="10">
    <location>
        <position position="1"/>
    </location>
</feature>
<evidence type="ECO:0000256" key="2">
    <source>
        <dbReference type="ARBA" id="ARBA00022737"/>
    </source>
</evidence>
<dbReference type="STRING" id="6832.A0A553NTK3"/>
<dbReference type="OMA" id="KRPHNTE"/>
<dbReference type="GO" id="GO:2000304">
    <property type="term" value="P:positive regulation of ceramide biosynthetic process"/>
    <property type="evidence" value="ECO:0007669"/>
    <property type="project" value="TreeGrafter"/>
</dbReference>
<protein>
    <recommendedName>
        <fullName evidence="1">phospholipase A2</fullName>
        <ecNumber evidence="1">3.1.1.4</ecNumber>
    </recommendedName>
</protein>
<dbReference type="Proteomes" id="UP000318571">
    <property type="component" value="Chromosome 1"/>
</dbReference>
<dbReference type="PANTHER" id="PTHR24139">
    <property type="entry name" value="CALCIUM-INDEPENDENT PHOSPHOLIPASE A2"/>
    <property type="match status" value="1"/>
</dbReference>
<evidence type="ECO:0000256" key="4">
    <source>
        <dbReference type="ARBA" id="ARBA00023043"/>
    </source>
</evidence>
<dbReference type="InterPro" id="IPR036770">
    <property type="entry name" value="Ankyrin_rpt-contain_sf"/>
</dbReference>
<accession>A0A553NTK3</accession>
<dbReference type="SMART" id="SM00248">
    <property type="entry name" value="ANK"/>
    <property type="match status" value="3"/>
</dbReference>
<feature type="active site" description="Nucleophile" evidence="8">
    <location>
        <position position="233"/>
    </location>
</feature>
<evidence type="ECO:0000256" key="7">
    <source>
        <dbReference type="PROSITE-ProRule" id="PRU00023"/>
    </source>
</evidence>
<organism evidence="10 11">
    <name type="scientific">Tigriopus californicus</name>
    <name type="common">Marine copepod</name>
    <dbReference type="NCBI Taxonomy" id="6832"/>
    <lineage>
        <taxon>Eukaryota</taxon>
        <taxon>Metazoa</taxon>
        <taxon>Ecdysozoa</taxon>
        <taxon>Arthropoda</taxon>
        <taxon>Crustacea</taxon>
        <taxon>Multicrustacea</taxon>
        <taxon>Hexanauplia</taxon>
        <taxon>Copepoda</taxon>
        <taxon>Harpacticoida</taxon>
        <taxon>Harpacticidae</taxon>
        <taxon>Tigriopus</taxon>
    </lineage>
</organism>
<feature type="short sequence motif" description="GXSXG" evidence="8">
    <location>
        <begin position="231"/>
        <end position="235"/>
    </location>
</feature>
<evidence type="ECO:0000313" key="10">
    <source>
        <dbReference type="EMBL" id="TRY68764.1"/>
    </source>
</evidence>
<keyword evidence="8" id="KW-0442">Lipid degradation</keyword>
<evidence type="ECO:0000256" key="5">
    <source>
        <dbReference type="ARBA" id="ARBA00023098"/>
    </source>
</evidence>
<dbReference type="InterPro" id="IPR002110">
    <property type="entry name" value="Ankyrin_rpt"/>
</dbReference>
<keyword evidence="5 8" id="KW-0443">Lipid metabolism</keyword>
<feature type="short sequence motif" description="DGA/G" evidence="8">
    <location>
        <begin position="366"/>
        <end position="368"/>
    </location>
</feature>
<dbReference type="EMBL" id="VCGU01000010">
    <property type="protein sequence ID" value="TRY68764.1"/>
    <property type="molecule type" value="Genomic_DNA"/>
</dbReference>
<dbReference type="GO" id="GO:0052816">
    <property type="term" value="F:long-chain fatty acyl-CoA hydrolase activity"/>
    <property type="evidence" value="ECO:0007669"/>
    <property type="project" value="TreeGrafter"/>
</dbReference>
<feature type="repeat" description="ANK" evidence="7">
    <location>
        <begin position="70"/>
        <end position="102"/>
    </location>
</feature>
<evidence type="ECO:0000256" key="6">
    <source>
        <dbReference type="ARBA" id="ARBA00023422"/>
    </source>
</evidence>
<dbReference type="PANTHER" id="PTHR24139:SF34">
    <property type="entry name" value="85_88 KDA CALCIUM-INDEPENDENT PHOSPHOLIPASE A2"/>
    <property type="match status" value="1"/>
</dbReference>
<dbReference type="GO" id="GO:0005739">
    <property type="term" value="C:mitochondrion"/>
    <property type="evidence" value="ECO:0007669"/>
    <property type="project" value="TreeGrafter"/>
</dbReference>
<dbReference type="AlphaFoldDB" id="A0A553NTK3"/>
<name>A0A553NTK3_TIGCA</name>
<dbReference type="SUPFAM" id="SSF52151">
    <property type="entry name" value="FabD/lysophospholipase-like"/>
    <property type="match status" value="1"/>
</dbReference>
<comment type="caution">
    <text evidence="10">The sequence shown here is derived from an EMBL/GenBank/DDBJ whole genome shotgun (WGS) entry which is preliminary data.</text>
</comment>
<evidence type="ECO:0000256" key="8">
    <source>
        <dbReference type="PROSITE-ProRule" id="PRU01161"/>
    </source>
</evidence>